<evidence type="ECO:0000313" key="2">
    <source>
        <dbReference type="EMBL" id="MFD0963554.1"/>
    </source>
</evidence>
<keyword evidence="1" id="KW-0732">Signal</keyword>
<dbReference type="RefSeq" id="WP_377714384.1">
    <property type="nucleotide sequence ID" value="NZ_JBHTJM010000006.1"/>
</dbReference>
<comment type="caution">
    <text evidence="2">The sequence shown here is derived from an EMBL/GenBank/DDBJ whole genome shotgun (WGS) entry which is preliminary data.</text>
</comment>
<dbReference type="Proteomes" id="UP001596997">
    <property type="component" value="Unassembled WGS sequence"/>
</dbReference>
<accession>A0ABW3I127</accession>
<keyword evidence="3" id="KW-1185">Reference proteome</keyword>
<protein>
    <recommendedName>
        <fullName evidence="4">Nuclear transport factor 2 family protein</fullName>
    </recommendedName>
</protein>
<feature type="signal peptide" evidence="1">
    <location>
        <begin position="1"/>
        <end position="23"/>
    </location>
</feature>
<dbReference type="Gene3D" id="3.10.450.50">
    <property type="match status" value="1"/>
</dbReference>
<gene>
    <name evidence="2" type="ORF">ACFQ1O_06030</name>
</gene>
<name>A0ABW3I127_9FLAO</name>
<proteinExistence type="predicted"/>
<evidence type="ECO:0000313" key="3">
    <source>
        <dbReference type="Proteomes" id="UP001596997"/>
    </source>
</evidence>
<evidence type="ECO:0000256" key="1">
    <source>
        <dbReference type="SAM" id="SignalP"/>
    </source>
</evidence>
<sequence>MMTNSKIVKALTVLLLFCFLANAQETNKEKYPLKEDVATLDGIINAYYDVISGPAGQVRNWERDRSLHHPDALISVTGKDKNNKPFIITQNLTEYHKSFGIPKEGFWEYEIKREVQQFGNITHVWTTYKTSKEKNGPVTERGINSIQLYYDGNRWWILSWMFDSERANNPIPKK</sequence>
<reference evidence="3" key="1">
    <citation type="journal article" date="2019" name="Int. J. Syst. Evol. Microbiol.">
        <title>The Global Catalogue of Microorganisms (GCM) 10K type strain sequencing project: providing services to taxonomists for standard genome sequencing and annotation.</title>
        <authorList>
            <consortium name="The Broad Institute Genomics Platform"/>
            <consortium name="The Broad Institute Genome Sequencing Center for Infectious Disease"/>
            <person name="Wu L."/>
            <person name="Ma J."/>
        </authorList>
    </citation>
    <scope>NUCLEOTIDE SEQUENCE [LARGE SCALE GENOMIC DNA]</scope>
    <source>
        <strain evidence="3">CCUG 62114</strain>
    </source>
</reference>
<dbReference type="EMBL" id="JBHTJM010000006">
    <property type="protein sequence ID" value="MFD0963554.1"/>
    <property type="molecule type" value="Genomic_DNA"/>
</dbReference>
<organism evidence="2 3">
    <name type="scientific">Pseudofulvibacter geojedonensis</name>
    <dbReference type="NCBI Taxonomy" id="1123758"/>
    <lineage>
        <taxon>Bacteria</taxon>
        <taxon>Pseudomonadati</taxon>
        <taxon>Bacteroidota</taxon>
        <taxon>Flavobacteriia</taxon>
        <taxon>Flavobacteriales</taxon>
        <taxon>Flavobacteriaceae</taxon>
        <taxon>Pseudofulvibacter</taxon>
    </lineage>
</organism>
<feature type="chain" id="PRO_5045929215" description="Nuclear transport factor 2 family protein" evidence="1">
    <location>
        <begin position="24"/>
        <end position="174"/>
    </location>
</feature>
<evidence type="ECO:0008006" key="4">
    <source>
        <dbReference type="Google" id="ProtNLM"/>
    </source>
</evidence>